<gene>
    <name evidence="1" type="ORF">ACFOEJ_16600</name>
</gene>
<proteinExistence type="predicted"/>
<name>A0ABV7KT24_PLAOK</name>
<comment type="caution">
    <text evidence="1">The sequence shown here is derived from an EMBL/GenBank/DDBJ whole genome shotgun (WGS) entry which is preliminary data.</text>
</comment>
<organism evidence="1 2">
    <name type="scientific">Planomicrobium okeanokoites</name>
    <name type="common">Planococcus okeanokoites</name>
    <name type="synonym">Flavobacterium okeanokoites</name>
    <dbReference type="NCBI Taxonomy" id="244"/>
    <lineage>
        <taxon>Bacteria</taxon>
        <taxon>Bacillati</taxon>
        <taxon>Bacillota</taxon>
        <taxon>Bacilli</taxon>
        <taxon>Bacillales</taxon>
        <taxon>Caryophanaceae</taxon>
        <taxon>Planomicrobium</taxon>
    </lineage>
</organism>
<dbReference type="RefSeq" id="WP_165850188.1">
    <property type="nucleotide sequence ID" value="NZ_JBHRUJ010000028.1"/>
</dbReference>
<evidence type="ECO:0000313" key="2">
    <source>
        <dbReference type="Proteomes" id="UP001595625"/>
    </source>
</evidence>
<accession>A0ABV7KT24</accession>
<dbReference type="Proteomes" id="UP001595625">
    <property type="component" value="Unassembled WGS sequence"/>
</dbReference>
<keyword evidence="2" id="KW-1185">Reference proteome</keyword>
<evidence type="ECO:0008006" key="3">
    <source>
        <dbReference type="Google" id="ProtNLM"/>
    </source>
</evidence>
<reference evidence="2" key="1">
    <citation type="journal article" date="2019" name="Int. J. Syst. Evol. Microbiol.">
        <title>The Global Catalogue of Microorganisms (GCM) 10K type strain sequencing project: providing services to taxonomists for standard genome sequencing and annotation.</title>
        <authorList>
            <consortium name="The Broad Institute Genomics Platform"/>
            <consortium name="The Broad Institute Genome Sequencing Center for Infectious Disease"/>
            <person name="Wu L."/>
            <person name="Ma J."/>
        </authorList>
    </citation>
    <scope>NUCLEOTIDE SEQUENCE [LARGE SCALE GENOMIC DNA]</scope>
    <source>
        <strain evidence="2">CCM 320</strain>
    </source>
</reference>
<evidence type="ECO:0000313" key="1">
    <source>
        <dbReference type="EMBL" id="MFC3212690.1"/>
    </source>
</evidence>
<sequence length="52" mass="5860">MIVKWECSDCGKWNQTNMAHWLSAKDGQGFQDNCKSCHGEVEVDIEVSVTTI</sequence>
<dbReference type="EMBL" id="JBHRUJ010000028">
    <property type="protein sequence ID" value="MFC3212690.1"/>
    <property type="molecule type" value="Genomic_DNA"/>
</dbReference>
<protein>
    <recommendedName>
        <fullName evidence="3">Cold-inducible protein YdjO</fullName>
    </recommendedName>
</protein>